<dbReference type="InterPro" id="IPR029229">
    <property type="entry name" value="Alkyl_sulf_C"/>
</dbReference>
<protein>
    <submittedName>
        <fullName evidence="6">Alkyl sulfatase BDS1-like metallo-beta-lactamase superfamily hydrolase</fullName>
    </submittedName>
</protein>
<dbReference type="GO" id="GO:0018741">
    <property type="term" value="F:linear primary-alkylsulfatase activity"/>
    <property type="evidence" value="ECO:0007669"/>
    <property type="project" value="InterPro"/>
</dbReference>
<keyword evidence="1" id="KW-0479">Metal-binding</keyword>
<dbReference type="PANTHER" id="PTHR43223:SF1">
    <property type="entry name" value="ALKYL_ARYL-SULFATASE BDS1"/>
    <property type="match status" value="1"/>
</dbReference>
<evidence type="ECO:0000259" key="5">
    <source>
        <dbReference type="SMART" id="SM00849"/>
    </source>
</evidence>
<proteinExistence type="inferred from homology"/>
<dbReference type="SMART" id="SM00849">
    <property type="entry name" value="Lactamase_B"/>
    <property type="match status" value="1"/>
</dbReference>
<gene>
    <name evidence="6" type="ORF">BJ971_003846</name>
</gene>
<dbReference type="InterPro" id="IPR036866">
    <property type="entry name" value="RibonucZ/Hydroxyglut_hydro"/>
</dbReference>
<reference evidence="6 7" key="1">
    <citation type="submission" date="2020-08" db="EMBL/GenBank/DDBJ databases">
        <title>Sequencing the genomes of 1000 actinobacteria strains.</title>
        <authorList>
            <person name="Klenk H.-P."/>
        </authorList>
    </citation>
    <scope>NUCLEOTIDE SEQUENCE [LARGE SCALE GENOMIC DNA]</scope>
    <source>
        <strain evidence="6 7">DSM 43149</strain>
    </source>
</reference>
<dbReference type="GO" id="GO:0046983">
    <property type="term" value="F:protein dimerization activity"/>
    <property type="evidence" value="ECO:0007669"/>
    <property type="project" value="InterPro"/>
</dbReference>
<dbReference type="CDD" id="cd07710">
    <property type="entry name" value="arylsulfatase_Sdsa1-like_MBL-fold"/>
    <property type="match status" value="1"/>
</dbReference>
<dbReference type="InterPro" id="IPR029228">
    <property type="entry name" value="Alkyl_sulf_dimr"/>
</dbReference>
<keyword evidence="2 6" id="KW-0378">Hydrolase</keyword>
<evidence type="ECO:0000256" key="4">
    <source>
        <dbReference type="ARBA" id="ARBA00033751"/>
    </source>
</evidence>
<evidence type="ECO:0000313" key="7">
    <source>
        <dbReference type="Proteomes" id="UP000578112"/>
    </source>
</evidence>
<dbReference type="InterPro" id="IPR044097">
    <property type="entry name" value="Bds1/SdsA1_MBL-fold"/>
</dbReference>
<dbReference type="Gene3D" id="1.25.40.880">
    <property type="entry name" value="Alkyl sulfatase, dimerisation domain"/>
    <property type="match status" value="1"/>
</dbReference>
<dbReference type="RefSeq" id="WP_184994624.1">
    <property type="nucleotide sequence ID" value="NZ_BOMK01000010.1"/>
</dbReference>
<feature type="domain" description="Metallo-beta-lactamase" evidence="5">
    <location>
        <begin position="84"/>
        <end position="302"/>
    </location>
</feature>
<dbReference type="AlphaFoldDB" id="A0A7W7HYZ2"/>
<name>A0A7W7HYZ2_9ACTN</name>
<dbReference type="GO" id="GO:0018909">
    <property type="term" value="P:dodecyl sulfate metabolic process"/>
    <property type="evidence" value="ECO:0007669"/>
    <property type="project" value="InterPro"/>
</dbReference>
<dbReference type="GO" id="GO:0046872">
    <property type="term" value="F:metal ion binding"/>
    <property type="evidence" value="ECO:0007669"/>
    <property type="project" value="UniProtKB-KW"/>
</dbReference>
<dbReference type="SUPFAM" id="SSF55718">
    <property type="entry name" value="SCP-like"/>
    <property type="match status" value="1"/>
</dbReference>
<dbReference type="EMBL" id="JACHNH010000001">
    <property type="protein sequence ID" value="MBB4763290.1"/>
    <property type="molecule type" value="Genomic_DNA"/>
</dbReference>
<dbReference type="InterPro" id="IPR038536">
    <property type="entry name" value="Alkyl/aryl-sulf_dimr_sf"/>
</dbReference>
<dbReference type="Pfam" id="PF14863">
    <property type="entry name" value="Alkyl_sulf_dimr"/>
    <property type="match status" value="1"/>
</dbReference>
<dbReference type="Gene3D" id="3.60.15.30">
    <property type="entry name" value="Metallo-beta-lactamase domain"/>
    <property type="match status" value="1"/>
</dbReference>
<comment type="caution">
    <text evidence="6">The sequence shown here is derived from an EMBL/GenBank/DDBJ whole genome shotgun (WGS) entry which is preliminary data.</text>
</comment>
<dbReference type="Proteomes" id="UP000578112">
    <property type="component" value="Unassembled WGS sequence"/>
</dbReference>
<dbReference type="Gene3D" id="3.30.1050.10">
    <property type="entry name" value="SCP2 sterol-binding domain"/>
    <property type="match status" value="1"/>
</dbReference>
<keyword evidence="7" id="KW-1185">Reference proteome</keyword>
<comment type="similarity">
    <text evidence="4">Belongs to the metallo-beta-lactamase superfamily. Type III sulfatase family.</text>
</comment>
<dbReference type="InterPro" id="IPR001279">
    <property type="entry name" value="Metallo-B-lactamas"/>
</dbReference>
<keyword evidence="3" id="KW-0862">Zinc</keyword>
<dbReference type="PANTHER" id="PTHR43223">
    <property type="entry name" value="ALKYL/ARYL-SULFATASE"/>
    <property type="match status" value="1"/>
</dbReference>
<sequence>MPADFSDRTDFDNANRGLVARLEPGVIKAADGRVVYDADLYTAATTGDCPDTVHPSLWRQSRLTAIQGLFEVTGGIYQLRGIDLSNMTIVEGDTGVIVIDPLVSAEVSAAGLALYREHRGDRPVRAVIYTHSHIDHFGGVLGVVDAGTGVPIVAPAGFLQHAVSENVYAGTAMLRRGMYHTGMALPVSATGTLGVGLGPGTSTGTVGLLAPTLDITHTGQEETLDGVRIVFQMTPGTEAPSEMNFHFPQRRALCLSENVTHNLHNVLTLRGAEVRDARGWSRYINEAIELFDDDTDVAFASHHWPTWGRDDIVALLREQRDLYAFLHDQTLRLMNQGHIGSEIAEMIEMPPALDAAWHTHGYYGSVSHNVKAIYQRYLGWYDGNPAHLWQHPPEAAAARYVQVIGGVDATVARAREFADSGDLRFAAELAGHAVFADPEHAGAKALLAEVFTRLGHGSECGTWRNNYLTAAQELGGRLALADVSAAGMAAALTVTQLFDSLAIRIDGKRAWDTSASIRWHFSDTGDTYRMELSNGVLTHHPTGRTKDADLVVTLSRPQLLSLLGGAGTDGIRFDGDPKVFAMIASLTDQPDPGFAIVTP</sequence>
<accession>A0A7W7HYZ2</accession>
<dbReference type="Pfam" id="PF14864">
    <property type="entry name" value="Alkyl_sulf_C"/>
    <property type="match status" value="1"/>
</dbReference>
<evidence type="ECO:0000313" key="6">
    <source>
        <dbReference type="EMBL" id="MBB4763290.1"/>
    </source>
</evidence>
<evidence type="ECO:0000256" key="1">
    <source>
        <dbReference type="ARBA" id="ARBA00022723"/>
    </source>
</evidence>
<organism evidence="6 7">
    <name type="scientific">Actinoplanes digitatis</name>
    <dbReference type="NCBI Taxonomy" id="1868"/>
    <lineage>
        <taxon>Bacteria</taxon>
        <taxon>Bacillati</taxon>
        <taxon>Actinomycetota</taxon>
        <taxon>Actinomycetes</taxon>
        <taxon>Micromonosporales</taxon>
        <taxon>Micromonosporaceae</taxon>
        <taxon>Actinoplanes</taxon>
    </lineage>
</organism>
<dbReference type="Pfam" id="PF00753">
    <property type="entry name" value="Lactamase_B"/>
    <property type="match status" value="1"/>
</dbReference>
<dbReference type="InterPro" id="IPR036527">
    <property type="entry name" value="SCP2_sterol-bd_dom_sf"/>
</dbReference>
<dbReference type="InterPro" id="IPR052195">
    <property type="entry name" value="Bact_Alkyl/Aryl-Sulfatase"/>
</dbReference>
<dbReference type="SUPFAM" id="SSF56281">
    <property type="entry name" value="Metallo-hydrolase/oxidoreductase"/>
    <property type="match status" value="1"/>
</dbReference>
<dbReference type="FunFam" id="3.60.15.30:FF:000001">
    <property type="entry name" value="Alkyl/aryl-sulfatase BDS1"/>
    <property type="match status" value="1"/>
</dbReference>
<evidence type="ECO:0000256" key="3">
    <source>
        <dbReference type="ARBA" id="ARBA00022833"/>
    </source>
</evidence>
<evidence type="ECO:0000256" key="2">
    <source>
        <dbReference type="ARBA" id="ARBA00022801"/>
    </source>
</evidence>